<dbReference type="Proteomes" id="UP000285655">
    <property type="component" value="Unassembled WGS sequence"/>
</dbReference>
<organism evidence="1 2">
    <name type="scientific">candidate division WS5 bacterium</name>
    <dbReference type="NCBI Taxonomy" id="2093353"/>
    <lineage>
        <taxon>Bacteria</taxon>
        <taxon>candidate division WS5</taxon>
    </lineage>
</organism>
<dbReference type="AlphaFoldDB" id="A0A419DCB2"/>
<protein>
    <submittedName>
        <fullName evidence="1">Uncharacterized protein</fullName>
    </submittedName>
</protein>
<evidence type="ECO:0000313" key="1">
    <source>
        <dbReference type="EMBL" id="RJO60723.1"/>
    </source>
</evidence>
<accession>A0A419DCB2</accession>
<dbReference type="EMBL" id="QZJW01000040">
    <property type="protein sequence ID" value="RJO60723.1"/>
    <property type="molecule type" value="Genomic_DNA"/>
</dbReference>
<evidence type="ECO:0000313" key="2">
    <source>
        <dbReference type="Proteomes" id="UP000285655"/>
    </source>
</evidence>
<comment type="caution">
    <text evidence="1">The sequence shown here is derived from an EMBL/GenBank/DDBJ whole genome shotgun (WGS) entry which is preliminary data.</text>
</comment>
<reference evidence="1 2" key="1">
    <citation type="journal article" date="2017" name="ISME J.">
        <title>Energy and carbon metabolisms in a deep terrestrial subsurface fluid microbial community.</title>
        <authorList>
            <person name="Momper L."/>
            <person name="Jungbluth S.P."/>
            <person name="Lee M.D."/>
            <person name="Amend J.P."/>
        </authorList>
    </citation>
    <scope>NUCLEOTIDE SEQUENCE [LARGE SCALE GENOMIC DNA]</scope>
    <source>
        <strain evidence="1">SURF_29</strain>
    </source>
</reference>
<sequence length="95" mass="10712">MTPTVKKVEEVVINLTNLAQEEQIPVVELVRIWAALPTEDTEGMTYLEVAGQCILEVSNMVNKNFPNLSVVDKTARKYRLMGKLLVIKADQVLIR</sequence>
<gene>
    <name evidence="1" type="ORF">C4544_04600</name>
</gene>
<proteinExistence type="predicted"/>
<name>A0A419DCB2_9BACT</name>